<keyword evidence="4" id="KW-0808">Transferase</keyword>
<dbReference type="GeneID" id="31004462"/>
<accession>A0A225AYP3</accession>
<evidence type="ECO:0000256" key="2">
    <source>
        <dbReference type="SAM" id="Phobius"/>
    </source>
</evidence>
<dbReference type="PANTHER" id="PTHR31605:SF0">
    <property type="entry name" value="GLYCEROL-3-PHOSPHATE O-ACYLTRANSFERASE 1"/>
    <property type="match status" value="1"/>
</dbReference>
<evidence type="ECO:0000313" key="4">
    <source>
        <dbReference type="EMBL" id="OKL60086.1"/>
    </source>
</evidence>
<feature type="compositionally biased region" description="Basic and acidic residues" evidence="1">
    <location>
        <begin position="613"/>
        <end position="624"/>
    </location>
</feature>
<dbReference type="AlphaFoldDB" id="A0A225AYP3"/>
<feature type="transmembrane region" description="Helical" evidence="2">
    <location>
        <begin position="517"/>
        <end position="539"/>
    </location>
</feature>
<dbReference type="OrthoDB" id="2427554at2759"/>
<dbReference type="InterPro" id="IPR052744">
    <property type="entry name" value="GPAT/DAPAT"/>
</dbReference>
<organism evidence="4 5">
    <name type="scientific">Talaromyces atroroseus</name>
    <dbReference type="NCBI Taxonomy" id="1441469"/>
    <lineage>
        <taxon>Eukaryota</taxon>
        <taxon>Fungi</taxon>
        <taxon>Dikarya</taxon>
        <taxon>Ascomycota</taxon>
        <taxon>Pezizomycotina</taxon>
        <taxon>Eurotiomycetes</taxon>
        <taxon>Eurotiomycetidae</taxon>
        <taxon>Eurotiales</taxon>
        <taxon>Trichocomaceae</taxon>
        <taxon>Talaromyces</taxon>
        <taxon>Talaromyces sect. Trachyspermi</taxon>
    </lineage>
</organism>
<keyword evidence="2" id="KW-0812">Transmembrane</keyword>
<dbReference type="Proteomes" id="UP000214365">
    <property type="component" value="Unassembled WGS sequence"/>
</dbReference>
<feature type="domain" description="Phospholipid/glycerol acyltransferase" evidence="3">
    <location>
        <begin position="48"/>
        <end position="285"/>
    </location>
</feature>
<feature type="transmembrane region" description="Helical" evidence="2">
    <location>
        <begin position="477"/>
        <end position="497"/>
    </location>
</feature>
<dbReference type="GO" id="GO:0004366">
    <property type="term" value="F:glycerol-3-phosphate O-acyltransferase activity"/>
    <property type="evidence" value="ECO:0007669"/>
    <property type="project" value="TreeGrafter"/>
</dbReference>
<dbReference type="STRING" id="1441469.A0A225AYP3"/>
<sequence length="728" mass="80955">MATQPYIPPQIGWLYDLVLWTFSVLIDLFFREVHPRGSWKVPRRGPLIIVAAPHANQFVDSLILMRVARREVGRRISWLIAEKSFRRKFIGLLSRGIGAVPVARAMDSMKPGVGLIYLPDPINEPTLLRGIGTKFDGPGFEPEGTIHLPTINGSSYSATIAEIRGPEELVLKKPVKEKDALYQLTGRTDITDDGKFTATGAEAGNADFEGSKFKTAPHVDQSAVYKAVFGRLSHGGCIGIFPEGGSHDRPELLPLKAGVAIMALGSLAENPDSGLKIVPCGMNYFHAHKFRSRAVVEFGNPIEIPRELVEKYKRGERREAVGELLDTIYHALLAVTVNGPDFETLMAAQSARRLYNTKGKKLPLPMVIELNRRLIKGYTHFKDDPRIVQLKKSVTNYNKELRLLGLRDHQVEYAKFSIIRVVSTLIYRLSKLTLLAIGTLPGLILFAPVFVATKLISKKKSEEALAASTVKLQGRDVMATWKLLVALAFAPAVYAFYTTLFTYWTYRNRIQGYVPEWVPLWAVILLGVLLFPTITFAALRIGEIGMDIVKSLRPLMLSLNPSSANTLVKLRKRRAELSHELTEAVNTLGPELFPDFDSTRIVADPFKGTGNKADGENKSSDDPVTKYTTQEPLPRNESFHNLSSIGFFSTRPASRSRSRSTTGPRVSGSIQPLSEIDGKGRLDEVSKRIRGAMRERGQQRRRRSEDFGWENVSAGSVTPPEDGEKKNL</sequence>
<dbReference type="EMBL" id="LFMY01000006">
    <property type="protein sequence ID" value="OKL60086.1"/>
    <property type="molecule type" value="Genomic_DNA"/>
</dbReference>
<dbReference type="GO" id="GO:0008654">
    <property type="term" value="P:phospholipid biosynthetic process"/>
    <property type="evidence" value="ECO:0007669"/>
    <property type="project" value="TreeGrafter"/>
</dbReference>
<evidence type="ECO:0000259" key="3">
    <source>
        <dbReference type="SMART" id="SM00563"/>
    </source>
</evidence>
<keyword evidence="5" id="KW-1185">Reference proteome</keyword>
<feature type="transmembrane region" description="Helical" evidence="2">
    <location>
        <begin position="435"/>
        <end position="456"/>
    </location>
</feature>
<reference evidence="4 5" key="1">
    <citation type="submission" date="2015-06" db="EMBL/GenBank/DDBJ databases">
        <title>Talaromyces atroroseus IBT 11181 draft genome.</title>
        <authorList>
            <person name="Rasmussen K.B."/>
            <person name="Rasmussen S."/>
            <person name="Petersen B."/>
            <person name="Sicheritz-Ponten T."/>
            <person name="Mortensen U.H."/>
            <person name="Thrane U."/>
        </authorList>
    </citation>
    <scope>NUCLEOTIDE SEQUENCE [LARGE SCALE GENOMIC DNA]</scope>
    <source>
        <strain evidence="4 5">IBT 11181</strain>
    </source>
</reference>
<dbReference type="GO" id="GO:0016287">
    <property type="term" value="F:glycerone-phosphate O-acyltransferase activity"/>
    <property type="evidence" value="ECO:0007669"/>
    <property type="project" value="TreeGrafter"/>
</dbReference>
<keyword evidence="2" id="KW-0472">Membrane</keyword>
<evidence type="ECO:0000313" key="5">
    <source>
        <dbReference type="Proteomes" id="UP000214365"/>
    </source>
</evidence>
<dbReference type="RefSeq" id="XP_020120207.1">
    <property type="nucleotide sequence ID" value="XM_020267007.1"/>
</dbReference>
<dbReference type="InterPro" id="IPR002123">
    <property type="entry name" value="Plipid/glycerol_acylTrfase"/>
</dbReference>
<keyword evidence="2" id="KW-1133">Transmembrane helix</keyword>
<dbReference type="SUPFAM" id="SSF69593">
    <property type="entry name" value="Glycerol-3-phosphate (1)-acyltransferase"/>
    <property type="match status" value="1"/>
</dbReference>
<name>A0A225AYP3_TALAT</name>
<dbReference type="CDD" id="cd07992">
    <property type="entry name" value="LPLAT_AAK14816-like"/>
    <property type="match status" value="1"/>
</dbReference>
<feature type="compositionally biased region" description="Basic and acidic residues" evidence="1">
    <location>
        <begin position="676"/>
        <end position="706"/>
    </location>
</feature>
<dbReference type="PANTHER" id="PTHR31605">
    <property type="entry name" value="GLYCEROL-3-PHOSPHATE O-ACYLTRANSFERASE 1"/>
    <property type="match status" value="1"/>
</dbReference>
<gene>
    <name evidence="4" type="ORF">UA08_04707</name>
</gene>
<keyword evidence="4" id="KW-0012">Acyltransferase</keyword>
<feature type="compositionally biased region" description="Low complexity" evidence="1">
    <location>
        <begin position="649"/>
        <end position="669"/>
    </location>
</feature>
<feature type="region of interest" description="Disordered" evidence="1">
    <location>
        <begin position="607"/>
        <end position="728"/>
    </location>
</feature>
<dbReference type="SMART" id="SM00563">
    <property type="entry name" value="PlsC"/>
    <property type="match status" value="1"/>
</dbReference>
<protein>
    <submittedName>
        <fullName evidence="4">Putative acyltransferase</fullName>
    </submittedName>
</protein>
<proteinExistence type="predicted"/>
<comment type="caution">
    <text evidence="4">The sequence shown here is derived from an EMBL/GenBank/DDBJ whole genome shotgun (WGS) entry which is preliminary data.</text>
</comment>
<evidence type="ECO:0000256" key="1">
    <source>
        <dbReference type="SAM" id="MobiDB-lite"/>
    </source>
</evidence>